<evidence type="ECO:0000256" key="4">
    <source>
        <dbReference type="ARBA" id="ARBA00022605"/>
    </source>
</evidence>
<feature type="binding site" evidence="11">
    <location>
        <position position="143"/>
    </location>
    <ligand>
        <name>substrate</name>
    </ligand>
</feature>
<comment type="caution">
    <text evidence="11">Lacks conserved residue(s) required for the propagation of feature annotation.</text>
</comment>
<evidence type="ECO:0000256" key="3">
    <source>
        <dbReference type="ARBA" id="ARBA00012154"/>
    </source>
</evidence>
<evidence type="ECO:0000256" key="1">
    <source>
        <dbReference type="ARBA" id="ARBA00004842"/>
    </source>
</evidence>
<dbReference type="InterPro" id="IPR031322">
    <property type="entry name" value="Shikimate/glucono_kinase"/>
</dbReference>
<keyword evidence="5 11" id="KW-0808">Transferase</keyword>
<comment type="subcellular location">
    <subcellularLocation>
        <location evidence="11">Cytoplasm</location>
    </subcellularLocation>
</comment>
<feature type="binding site" evidence="11">
    <location>
        <begin position="20"/>
        <end position="25"/>
    </location>
    <ligand>
        <name>ATP</name>
        <dbReference type="ChEBI" id="CHEBI:30616"/>
    </ligand>
</feature>
<evidence type="ECO:0000256" key="10">
    <source>
        <dbReference type="ARBA" id="ARBA00048567"/>
    </source>
</evidence>
<evidence type="ECO:0000256" key="8">
    <source>
        <dbReference type="ARBA" id="ARBA00022840"/>
    </source>
</evidence>
<name>A0ABS9LDA3_9MICC</name>
<protein>
    <recommendedName>
        <fullName evidence="3 11">Shikimate kinase</fullName>
        <shortName evidence="11">SK</shortName>
        <ecNumber evidence="3 11">2.7.1.71</ecNumber>
    </recommendedName>
</protein>
<organism evidence="12 13">
    <name type="scientific">Arthrobacter hankyongi</name>
    <dbReference type="NCBI Taxonomy" id="2904801"/>
    <lineage>
        <taxon>Bacteria</taxon>
        <taxon>Bacillati</taxon>
        <taxon>Actinomycetota</taxon>
        <taxon>Actinomycetes</taxon>
        <taxon>Micrococcales</taxon>
        <taxon>Micrococcaceae</taxon>
        <taxon>Arthrobacter</taxon>
    </lineage>
</organism>
<dbReference type="GO" id="GO:0016301">
    <property type="term" value="F:kinase activity"/>
    <property type="evidence" value="ECO:0007669"/>
    <property type="project" value="UniProtKB-KW"/>
</dbReference>
<feature type="binding site" evidence="11">
    <location>
        <position position="24"/>
    </location>
    <ligand>
        <name>Mg(2+)</name>
        <dbReference type="ChEBI" id="CHEBI:18420"/>
    </ligand>
</feature>
<dbReference type="CDD" id="cd00464">
    <property type="entry name" value="SK"/>
    <property type="match status" value="1"/>
</dbReference>
<comment type="caution">
    <text evidence="12">The sequence shown here is derived from an EMBL/GenBank/DDBJ whole genome shotgun (WGS) entry which is preliminary data.</text>
</comment>
<evidence type="ECO:0000256" key="5">
    <source>
        <dbReference type="ARBA" id="ARBA00022679"/>
    </source>
</evidence>
<reference evidence="12" key="1">
    <citation type="submission" date="2022-01" db="EMBL/GenBank/DDBJ databases">
        <authorList>
            <person name="Jo J.-H."/>
            <person name="Im W.-T."/>
        </authorList>
    </citation>
    <scope>NUCLEOTIDE SEQUENCE</scope>
    <source>
        <strain evidence="12">I2-34</strain>
    </source>
</reference>
<comment type="similarity">
    <text evidence="2 11">Belongs to the shikimate kinase family.</text>
</comment>
<feature type="binding site" evidence="11">
    <location>
        <position position="42"/>
    </location>
    <ligand>
        <name>substrate</name>
    </ligand>
</feature>
<keyword evidence="9 11" id="KW-0057">Aromatic amino acid biosynthesis</keyword>
<keyword evidence="11" id="KW-0460">Magnesium</keyword>
<dbReference type="EC" id="2.7.1.71" evidence="3 11"/>
<dbReference type="PANTHER" id="PTHR21087">
    <property type="entry name" value="SHIKIMATE KINASE"/>
    <property type="match status" value="1"/>
</dbReference>
<evidence type="ECO:0000256" key="7">
    <source>
        <dbReference type="ARBA" id="ARBA00022777"/>
    </source>
</evidence>
<proteinExistence type="inferred from homology"/>
<evidence type="ECO:0000313" key="12">
    <source>
        <dbReference type="EMBL" id="MCG2624641.1"/>
    </source>
</evidence>
<dbReference type="InterPro" id="IPR027417">
    <property type="entry name" value="P-loop_NTPase"/>
</dbReference>
<evidence type="ECO:0000256" key="9">
    <source>
        <dbReference type="ARBA" id="ARBA00023141"/>
    </source>
</evidence>
<gene>
    <name evidence="11" type="primary">aroK</name>
    <name evidence="12" type="ORF">LVY72_22385</name>
</gene>
<feature type="binding site" evidence="11">
    <location>
        <position position="125"/>
    </location>
    <ligand>
        <name>ATP</name>
        <dbReference type="ChEBI" id="CHEBI:30616"/>
    </ligand>
</feature>
<dbReference type="PRINTS" id="PR01100">
    <property type="entry name" value="SHIKIMTKNASE"/>
</dbReference>
<feature type="binding site" evidence="11">
    <location>
        <position position="88"/>
    </location>
    <ligand>
        <name>substrate</name>
    </ligand>
</feature>
<feature type="binding site" evidence="11">
    <location>
        <position position="65"/>
    </location>
    <ligand>
        <name>substrate</name>
    </ligand>
</feature>
<dbReference type="SUPFAM" id="SSF52540">
    <property type="entry name" value="P-loop containing nucleoside triphosphate hydrolases"/>
    <property type="match status" value="1"/>
</dbReference>
<keyword evidence="6 11" id="KW-0547">Nucleotide-binding</keyword>
<comment type="catalytic activity">
    <reaction evidence="10 11">
        <text>shikimate + ATP = 3-phosphoshikimate + ADP + H(+)</text>
        <dbReference type="Rhea" id="RHEA:13121"/>
        <dbReference type="ChEBI" id="CHEBI:15378"/>
        <dbReference type="ChEBI" id="CHEBI:30616"/>
        <dbReference type="ChEBI" id="CHEBI:36208"/>
        <dbReference type="ChEBI" id="CHEBI:145989"/>
        <dbReference type="ChEBI" id="CHEBI:456216"/>
        <dbReference type="EC" id="2.7.1.71"/>
    </reaction>
</comment>
<keyword evidence="11" id="KW-0479">Metal-binding</keyword>
<comment type="function">
    <text evidence="11">Catalyzes the specific phosphorylation of the 3-hydroxyl group of shikimic acid using ATP as a cosubstrate.</text>
</comment>
<dbReference type="RefSeq" id="WP_237826826.1">
    <property type="nucleotide sequence ID" value="NZ_JAKLTQ010000028.1"/>
</dbReference>
<evidence type="ECO:0000256" key="6">
    <source>
        <dbReference type="ARBA" id="ARBA00022741"/>
    </source>
</evidence>
<evidence type="ECO:0000313" key="13">
    <source>
        <dbReference type="Proteomes" id="UP001165368"/>
    </source>
</evidence>
<keyword evidence="7 11" id="KW-0418">Kinase</keyword>
<keyword evidence="8 11" id="KW-0067">ATP-binding</keyword>
<comment type="subunit">
    <text evidence="11">Monomer.</text>
</comment>
<sequence length="179" mass="19537">MGAATPLRLDRPLVLIGPMASGKSTIGHAFAAEHGLDFADSDKRIVDRHGPIPAIFTALGEHAFRELEAREVAGLVADGTPRVVSLGGGAILDTGTQQLLARCTVVFLDVDLDTVRPRIERETGRPLLAGDPVARWNELAMRRRPTYQRLADIVLDTRGKSAADVVRELTEHIFERQSR</sequence>
<dbReference type="Proteomes" id="UP001165368">
    <property type="component" value="Unassembled WGS sequence"/>
</dbReference>
<dbReference type="HAMAP" id="MF_00109">
    <property type="entry name" value="Shikimate_kinase"/>
    <property type="match status" value="1"/>
</dbReference>
<keyword evidence="11" id="KW-0963">Cytoplasm</keyword>
<evidence type="ECO:0000256" key="11">
    <source>
        <dbReference type="HAMAP-Rule" id="MF_00109"/>
    </source>
</evidence>
<comment type="pathway">
    <text evidence="1 11">Metabolic intermediate biosynthesis; chorismate biosynthesis; chorismate from D-erythrose 4-phosphate and phosphoenolpyruvate: step 5/7.</text>
</comment>
<dbReference type="InterPro" id="IPR000623">
    <property type="entry name" value="Shikimate_kinase/TSH1"/>
</dbReference>
<dbReference type="Pfam" id="PF01202">
    <property type="entry name" value="SKI"/>
    <property type="match status" value="1"/>
</dbReference>
<evidence type="ECO:0000256" key="2">
    <source>
        <dbReference type="ARBA" id="ARBA00006997"/>
    </source>
</evidence>
<comment type="cofactor">
    <cofactor evidence="11">
        <name>Mg(2+)</name>
        <dbReference type="ChEBI" id="CHEBI:18420"/>
    </cofactor>
    <text evidence="11">Binds 1 Mg(2+) ion per subunit.</text>
</comment>
<keyword evidence="13" id="KW-1185">Reference proteome</keyword>
<dbReference type="EMBL" id="JAKLTQ010000028">
    <property type="protein sequence ID" value="MCG2624641.1"/>
    <property type="molecule type" value="Genomic_DNA"/>
</dbReference>
<dbReference type="PROSITE" id="PS01128">
    <property type="entry name" value="SHIKIMATE_KINASE"/>
    <property type="match status" value="1"/>
</dbReference>
<dbReference type="PANTHER" id="PTHR21087:SF16">
    <property type="entry name" value="SHIKIMATE KINASE 1, CHLOROPLASTIC"/>
    <property type="match status" value="1"/>
</dbReference>
<dbReference type="Gene3D" id="3.40.50.300">
    <property type="entry name" value="P-loop containing nucleotide triphosphate hydrolases"/>
    <property type="match status" value="1"/>
</dbReference>
<keyword evidence="4 11" id="KW-0028">Amino-acid biosynthesis</keyword>
<accession>A0ABS9LDA3</accession>
<dbReference type="InterPro" id="IPR023000">
    <property type="entry name" value="Shikimate_kinase_CS"/>
</dbReference>